<dbReference type="GeneID" id="83057530"/>
<evidence type="ECO:0000256" key="1">
    <source>
        <dbReference type="SAM" id="SignalP"/>
    </source>
</evidence>
<dbReference type="Gene3D" id="2.60.40.1080">
    <property type="match status" value="1"/>
</dbReference>
<accession>A0A1B2I4C0</accession>
<feature type="chain" id="PRO_5008538919" description="GLUG domain-containing protein" evidence="1">
    <location>
        <begin position="32"/>
        <end position="815"/>
    </location>
</feature>
<dbReference type="STRING" id="1197717.BED41_06660"/>
<dbReference type="OrthoDB" id="291134at2"/>
<keyword evidence="1" id="KW-0732">Signal</keyword>
<dbReference type="Gene3D" id="2.160.20.110">
    <property type="match status" value="1"/>
</dbReference>
<dbReference type="KEGG" id="cpor:BED41_06660"/>
<dbReference type="Proteomes" id="UP000093044">
    <property type="component" value="Chromosome"/>
</dbReference>
<evidence type="ECO:0000313" key="3">
    <source>
        <dbReference type="Proteomes" id="UP000093044"/>
    </source>
</evidence>
<reference evidence="2" key="1">
    <citation type="submission" date="2016-08" db="EMBL/GenBank/DDBJ databases">
        <title>Complete genome of Cloacibacillus porcorum.</title>
        <authorList>
            <person name="Looft T."/>
            <person name="Bayles D.O."/>
            <person name="Alt D.P."/>
        </authorList>
    </citation>
    <scope>NUCLEOTIDE SEQUENCE [LARGE SCALE GENOMIC DNA]</scope>
    <source>
        <strain evidence="2">CL-84</strain>
    </source>
</reference>
<gene>
    <name evidence="2" type="ORF">BED41_06660</name>
</gene>
<protein>
    <recommendedName>
        <fullName evidence="4">GLUG domain-containing protein</fullName>
    </recommendedName>
</protein>
<dbReference type="RefSeq" id="WP_066744270.1">
    <property type="nucleotide sequence ID" value="NZ_CP016757.1"/>
</dbReference>
<evidence type="ECO:0008006" key="4">
    <source>
        <dbReference type="Google" id="ProtNLM"/>
    </source>
</evidence>
<keyword evidence="3" id="KW-1185">Reference proteome</keyword>
<dbReference type="AlphaFoldDB" id="A0A1B2I4C0"/>
<dbReference type="EMBL" id="CP016757">
    <property type="protein sequence ID" value="ANZ44797.1"/>
    <property type="molecule type" value="Genomic_DNA"/>
</dbReference>
<organism evidence="2 3">
    <name type="scientific">Cloacibacillus porcorum</name>
    <dbReference type="NCBI Taxonomy" id="1197717"/>
    <lineage>
        <taxon>Bacteria</taxon>
        <taxon>Thermotogati</taxon>
        <taxon>Synergistota</taxon>
        <taxon>Synergistia</taxon>
        <taxon>Synergistales</taxon>
        <taxon>Synergistaceae</taxon>
        <taxon>Cloacibacillus</taxon>
    </lineage>
</organism>
<feature type="signal peptide" evidence="1">
    <location>
        <begin position="1"/>
        <end position="31"/>
    </location>
</feature>
<name>A0A1B2I4C0_9BACT</name>
<evidence type="ECO:0000313" key="2">
    <source>
        <dbReference type="EMBL" id="ANZ44797.1"/>
    </source>
</evidence>
<sequence length="815" mass="85624">MNNTLKKISRHFALAAVALLIIILSAGSVMAASDSWTPDTSWYDDYKNERGSVDNPFLISTPEELAGLAKMVNVPSGQWGVTKVSLKDKHILLTRDINLEDREWAPIGWYLSYTTTSGWTQTREYEGFDGSFNGGGHTISGLKIETCENVPLYNSKQTEAAGLFGYISIDGKIRNLVVKGKVNASECEGVGGIAGWADGLIENCVTDVEVRATSSKRGYAGGIAGLNGGPQGDDMTSENPYAIIRNNVVLGSVFSTPASFSYAGGIVGFSHWYKGKVRNNVALSPSIVAGMDAGGIFGGFNSIITADNVSAAQKVSASPGNVGGVVGNFGFGYQNCYWLYQNREQPEYAWGGSGITGRITDPAKLPVTAVIMDTNDLKTIKSGETRDIHITAYPLTADASSLKYTWSVDTSKLEVVKGEGTPTLTVKAKDHAETKNIFASISADVSGLLGHTGSSDPYISNFETAASVQGVLKIASSAIPVEGITAYGSNTAWKEGETRVLGASVRPSDADAGDVVWTLSAVSGAASSEDVIMKNAGNGNLSILLRSGHKKDYAYTFTATTADGKFSDSITVVGAPATDVEISGFIPTGNAVPNYVDPVKPIGATSAVIEDIAAAVGIDVSAFRVGSNGILYLNSEKVSAAVKDAEDRDNLKVSAIIPLPLFSVEVSAAGKIAAAGIIISGDRLMADTPQKVALVKTRPDGTGEFFAYAEDQDAFGNKRFTLQTMDDKMMAPTDKIDPAQPYKLVLYIQDNSNFDMDPADRSIIDPIAVVKLAEGSPAPTGGSSGGGCNGAGYAGIILLAAIPVVSRTLKKKSLK</sequence>
<proteinExistence type="predicted"/>